<dbReference type="HOGENOM" id="CLU_014657_1_2_7"/>
<feature type="transmembrane region" description="Helical" evidence="7">
    <location>
        <begin position="473"/>
        <end position="493"/>
    </location>
</feature>
<dbReference type="GO" id="GO:0015035">
    <property type="term" value="F:protein-disulfide reductase activity"/>
    <property type="evidence" value="ECO:0007669"/>
    <property type="project" value="TreeGrafter"/>
</dbReference>
<dbReference type="InterPro" id="IPR003834">
    <property type="entry name" value="Cyt_c_assmbl_TM_dom"/>
</dbReference>
<comment type="subcellular location">
    <subcellularLocation>
        <location evidence="1">Cell membrane</location>
        <topology evidence="1">Multi-pass membrane protein</topology>
    </subcellularLocation>
</comment>
<dbReference type="PANTHER" id="PTHR32234">
    <property type="entry name" value="THIOL:DISULFIDE INTERCHANGE PROTEIN DSBD"/>
    <property type="match status" value="1"/>
</dbReference>
<proteinExistence type="predicted"/>
<dbReference type="PANTHER" id="PTHR32234:SF3">
    <property type="entry name" value="SUPPRESSION OF COPPER SENSITIVITY PROTEIN"/>
    <property type="match status" value="1"/>
</dbReference>
<feature type="transmembrane region" description="Helical" evidence="7">
    <location>
        <begin position="226"/>
        <end position="255"/>
    </location>
</feature>
<feature type="transmembrane region" description="Helical" evidence="7">
    <location>
        <begin position="415"/>
        <end position="437"/>
    </location>
</feature>
<evidence type="ECO:0000259" key="8">
    <source>
        <dbReference type="PROSITE" id="PS51352"/>
    </source>
</evidence>
<dbReference type="Pfam" id="PF02683">
    <property type="entry name" value="DsbD_TM"/>
    <property type="match status" value="1"/>
</dbReference>
<dbReference type="GO" id="GO:0045454">
    <property type="term" value="P:cell redox homeostasis"/>
    <property type="evidence" value="ECO:0007669"/>
    <property type="project" value="TreeGrafter"/>
</dbReference>
<evidence type="ECO:0000313" key="9">
    <source>
        <dbReference type="EMBL" id="AGW14020.1"/>
    </source>
</evidence>
<dbReference type="SUPFAM" id="SSF52833">
    <property type="entry name" value="Thioredoxin-like"/>
    <property type="match status" value="1"/>
</dbReference>
<protein>
    <recommendedName>
        <fullName evidence="8">Thioredoxin domain-containing protein</fullName>
    </recommendedName>
</protein>
<dbReference type="eggNOG" id="COG4232">
    <property type="taxonomic scope" value="Bacteria"/>
</dbReference>
<dbReference type="PATRIC" id="fig|1121448.10.peg.2218"/>
<feature type="transmembrane region" description="Helical" evidence="7">
    <location>
        <begin position="275"/>
        <end position="300"/>
    </location>
</feature>
<keyword evidence="2" id="KW-1003">Cell membrane</keyword>
<evidence type="ECO:0000256" key="5">
    <source>
        <dbReference type="ARBA" id="ARBA00022989"/>
    </source>
</evidence>
<feature type="transmembrane region" description="Helical" evidence="7">
    <location>
        <begin position="306"/>
        <end position="327"/>
    </location>
</feature>
<dbReference type="GO" id="GO:0017004">
    <property type="term" value="P:cytochrome complex assembly"/>
    <property type="evidence" value="ECO:0007669"/>
    <property type="project" value="UniProtKB-KW"/>
</dbReference>
<evidence type="ECO:0000256" key="2">
    <source>
        <dbReference type="ARBA" id="ARBA00022475"/>
    </source>
</evidence>
<keyword evidence="3 7" id="KW-0812">Transmembrane</keyword>
<evidence type="ECO:0000256" key="6">
    <source>
        <dbReference type="ARBA" id="ARBA00023136"/>
    </source>
</evidence>
<reference evidence="10" key="2">
    <citation type="submission" date="2013-07" db="EMBL/GenBank/DDBJ databases">
        <authorList>
            <person name="Morais-Silva F.O."/>
            <person name="Rezende A.M."/>
            <person name="Pimentel C."/>
            <person name="Resende D.M."/>
            <person name="Santos C.I."/>
            <person name="Clemente C."/>
            <person name="de Oliveira L.M."/>
            <person name="da Silva S.M."/>
            <person name="Costa D.A."/>
            <person name="Varela-Raposo A."/>
            <person name="Horacio E.C.A."/>
            <person name="Matos M."/>
            <person name="Flores O."/>
            <person name="Ruiz J.C."/>
            <person name="Rodrigues-Pousada C."/>
        </authorList>
    </citation>
    <scope>NUCLEOTIDE SEQUENCE [LARGE SCALE GENOMIC DNA]</scope>
    <source>
        <strain evidence="10">ATCC 19364 / DSM 1382 / NCIMB 9332 / VKM B-1759</strain>
    </source>
</reference>
<evidence type="ECO:0000256" key="4">
    <source>
        <dbReference type="ARBA" id="ARBA00022748"/>
    </source>
</evidence>
<sequence length="618" mass="66519">MIAPRCTPPLARVAMLVAWLVLFLAGSPGTGPGAAAFAQDSTHVLEWELAAHPDGRLTAVLWITPGAGLYTYSHSPGLLGQPTTFTPADGAVQAVRYMPGVEKPDTFDPGTIIRAYLDRTPLFLDLTGSAFPLEIRGELQMLFCSDTSCWPVREAVSHRWESRPQTLASMASPPLQALYTASAPGKAPSPPVPETATAADAIVTDDYAFAPQFFRPGLEVGGLGKALLLAFLAGMLLNAMPCVLPVLSLKCSAILAVSGQESRREQERQFREHSIWFAVGILCYFFILGGVLGLAGLAWGQLFQQPALLLGLAVVLFMLGLSLFGVFDLPMIDLKGNSGPSDRPRLQAFSTGVLATLLATPCSGPLLGGVLGWTLSRSPSTILPVFMTIGAGMTVPYLGMAIWPSLVRVLPRPGVWNIHLERGLGFLLVGTTIYLVQILPQSLFTPALVCLWAAGFSAWMWGQWTTLSQPRILRWGIRAAAACLIAVAVAWALTPGTQGVVWEPFDPVRFGQHLGNQPVLMDFTADWCPNCKVLESTTLRDSVIKPLQERYGLTLIKVDMTQEDARKMALLKALGSQSIPVVAIFPTGDAARSPMILRDLFTSGQLADILEETFTNSP</sequence>
<dbReference type="STRING" id="1121448.DGI_2265"/>
<organism evidence="9 10">
    <name type="scientific">Megalodesulfovibrio gigas (strain ATCC 19364 / DSM 1382 / NCIMB 9332 / VKM B-1759)</name>
    <name type="common">Desulfovibrio gigas</name>
    <dbReference type="NCBI Taxonomy" id="1121448"/>
    <lineage>
        <taxon>Bacteria</taxon>
        <taxon>Pseudomonadati</taxon>
        <taxon>Thermodesulfobacteriota</taxon>
        <taxon>Desulfovibrionia</taxon>
        <taxon>Desulfovibrionales</taxon>
        <taxon>Desulfovibrionaceae</taxon>
        <taxon>Megalodesulfovibrio</taxon>
    </lineage>
</organism>
<keyword evidence="4" id="KW-0201">Cytochrome c-type biogenesis</keyword>
<keyword evidence="10" id="KW-1185">Reference proteome</keyword>
<dbReference type="Gene3D" id="3.40.30.10">
    <property type="entry name" value="Glutaredoxin"/>
    <property type="match status" value="1"/>
</dbReference>
<name>T2GBQ3_MEGG1</name>
<feature type="transmembrane region" description="Helical" evidence="7">
    <location>
        <begin position="381"/>
        <end position="403"/>
    </location>
</feature>
<accession>T2GBQ3</accession>
<dbReference type="KEGG" id="dgg:DGI_2265"/>
<feature type="transmembrane region" description="Helical" evidence="7">
    <location>
        <begin position="348"/>
        <end position="375"/>
    </location>
</feature>
<dbReference type="InterPro" id="IPR013766">
    <property type="entry name" value="Thioredoxin_domain"/>
</dbReference>
<reference evidence="9 10" key="1">
    <citation type="journal article" date="2013" name="J. Bacteriol.">
        <title>Roles of HynAB and Ech, the only two hydrogenases found in the model sulfate reducer Desulfovibrio gigas.</title>
        <authorList>
            <person name="Morais-Silva F.O."/>
            <person name="Santos C.I."/>
            <person name="Rodrigues R."/>
            <person name="Pereira I.A."/>
            <person name="Rodrigues-Pousada C."/>
        </authorList>
    </citation>
    <scope>NUCLEOTIDE SEQUENCE [LARGE SCALE GENOMIC DNA]</scope>
    <source>
        <strain evidence="10">ATCC 19364 / DSM 1382 / NCIMB 9332 / VKM B-1759</strain>
    </source>
</reference>
<evidence type="ECO:0000313" key="10">
    <source>
        <dbReference type="Proteomes" id="UP000016587"/>
    </source>
</evidence>
<keyword evidence="6 7" id="KW-0472">Membrane</keyword>
<dbReference type="AlphaFoldDB" id="T2GBQ3"/>
<dbReference type="GO" id="GO:0005886">
    <property type="term" value="C:plasma membrane"/>
    <property type="evidence" value="ECO:0007669"/>
    <property type="project" value="UniProtKB-SubCell"/>
</dbReference>
<keyword evidence="5 7" id="KW-1133">Transmembrane helix</keyword>
<feature type="domain" description="Thioredoxin" evidence="8">
    <location>
        <begin position="482"/>
        <end position="618"/>
    </location>
</feature>
<feature type="transmembrane region" description="Helical" evidence="7">
    <location>
        <begin position="443"/>
        <end position="461"/>
    </location>
</feature>
<gene>
    <name evidence="9" type="ORF">DGI_2265</name>
</gene>
<dbReference type="PROSITE" id="PS51352">
    <property type="entry name" value="THIOREDOXIN_2"/>
    <property type="match status" value="1"/>
</dbReference>
<dbReference type="InterPro" id="IPR036249">
    <property type="entry name" value="Thioredoxin-like_sf"/>
</dbReference>
<dbReference type="Proteomes" id="UP000016587">
    <property type="component" value="Chromosome"/>
</dbReference>
<evidence type="ECO:0000256" key="1">
    <source>
        <dbReference type="ARBA" id="ARBA00004651"/>
    </source>
</evidence>
<dbReference type="Pfam" id="PF13899">
    <property type="entry name" value="Thioredoxin_7"/>
    <property type="match status" value="1"/>
</dbReference>
<dbReference type="EMBL" id="CP006585">
    <property type="protein sequence ID" value="AGW14020.1"/>
    <property type="molecule type" value="Genomic_DNA"/>
</dbReference>
<evidence type="ECO:0000256" key="7">
    <source>
        <dbReference type="SAM" id="Phobius"/>
    </source>
</evidence>
<evidence type="ECO:0000256" key="3">
    <source>
        <dbReference type="ARBA" id="ARBA00022692"/>
    </source>
</evidence>